<reference evidence="1 2" key="1">
    <citation type="submission" date="2024-02" db="EMBL/GenBank/DDBJ databases">
        <authorList>
            <person name="Chen Y."/>
            <person name="Shah S."/>
            <person name="Dougan E. K."/>
            <person name="Thang M."/>
            <person name="Chan C."/>
        </authorList>
    </citation>
    <scope>NUCLEOTIDE SEQUENCE [LARGE SCALE GENOMIC DNA]</scope>
</reference>
<evidence type="ECO:0000313" key="2">
    <source>
        <dbReference type="Proteomes" id="UP001642464"/>
    </source>
</evidence>
<feature type="non-terminal residue" evidence="1">
    <location>
        <position position="69"/>
    </location>
</feature>
<organism evidence="1 2">
    <name type="scientific">Durusdinium trenchii</name>
    <dbReference type="NCBI Taxonomy" id="1381693"/>
    <lineage>
        <taxon>Eukaryota</taxon>
        <taxon>Sar</taxon>
        <taxon>Alveolata</taxon>
        <taxon>Dinophyceae</taxon>
        <taxon>Suessiales</taxon>
        <taxon>Symbiodiniaceae</taxon>
        <taxon>Durusdinium</taxon>
    </lineage>
</organism>
<protein>
    <submittedName>
        <fullName evidence="1">Mitochondrial</fullName>
    </submittedName>
</protein>
<evidence type="ECO:0000313" key="1">
    <source>
        <dbReference type="EMBL" id="CAK9069163.1"/>
    </source>
</evidence>
<name>A0ABP0NZF2_9DINO</name>
<feature type="non-terminal residue" evidence="1">
    <location>
        <position position="1"/>
    </location>
</feature>
<sequence>LRELLLGALRVSEPLLHLVAAAATPCLRTSRHGPLGDQFRGEPRWPGGAQVLDFARGRGVGGANPRRLS</sequence>
<dbReference type="Proteomes" id="UP001642464">
    <property type="component" value="Unassembled WGS sequence"/>
</dbReference>
<keyword evidence="2" id="KW-1185">Reference proteome</keyword>
<dbReference type="EMBL" id="CAXAMM010032068">
    <property type="protein sequence ID" value="CAK9069163.1"/>
    <property type="molecule type" value="Genomic_DNA"/>
</dbReference>
<proteinExistence type="predicted"/>
<gene>
    <name evidence="1" type="ORF">SCF082_LOCUS34694</name>
</gene>
<accession>A0ABP0NZF2</accession>
<comment type="caution">
    <text evidence="1">The sequence shown here is derived from an EMBL/GenBank/DDBJ whole genome shotgun (WGS) entry which is preliminary data.</text>
</comment>